<gene>
    <name evidence="4" type="ordered locus">Palpr_1416</name>
</gene>
<dbReference type="InterPro" id="IPR005116">
    <property type="entry name" value="Transp-assoc_OB_typ1"/>
</dbReference>
<dbReference type="KEGG" id="ppn:Palpr_1416"/>
<dbReference type="STRING" id="694427.Palpr_1416"/>
<dbReference type="Gene3D" id="2.40.50.100">
    <property type="match status" value="2"/>
</dbReference>
<dbReference type="InterPro" id="IPR004606">
    <property type="entry name" value="Mop_domain"/>
</dbReference>
<feature type="domain" description="Mop" evidence="3">
    <location>
        <begin position="72"/>
        <end position="138"/>
    </location>
</feature>
<dbReference type="PANTHER" id="PTHR30432">
    <property type="entry name" value="TRANSCRIPTIONAL REGULATOR MODE"/>
    <property type="match status" value="1"/>
</dbReference>
<dbReference type="GO" id="GO:0015689">
    <property type="term" value="P:molybdate ion transport"/>
    <property type="evidence" value="ECO:0007669"/>
    <property type="project" value="InterPro"/>
</dbReference>
<dbReference type="PROSITE" id="PS51866">
    <property type="entry name" value="MOP"/>
    <property type="match status" value="2"/>
</dbReference>
<dbReference type="InterPro" id="IPR008995">
    <property type="entry name" value="Mo/tungstate-bd_C_term_dom"/>
</dbReference>
<protein>
    <submittedName>
        <fullName evidence="4">TOBE domain-containing protein</fullName>
    </submittedName>
</protein>
<dbReference type="HOGENOM" id="CLU_118993_0_1_10"/>
<organism evidence="4 5">
    <name type="scientific">Paludibacter propionicigenes (strain DSM 17365 / JCM 13257 / WB4)</name>
    <dbReference type="NCBI Taxonomy" id="694427"/>
    <lineage>
        <taxon>Bacteria</taxon>
        <taxon>Pseudomonadati</taxon>
        <taxon>Bacteroidota</taxon>
        <taxon>Bacteroidia</taxon>
        <taxon>Bacteroidales</taxon>
        <taxon>Paludibacteraceae</taxon>
        <taxon>Paludibacter</taxon>
    </lineage>
</organism>
<sequence>MKLSTRNQLKGQVTSITEGAINAEVILTLPGRTEIVSVVTNGAIKSLDLKKGDTAYALIKSSSVIIGIDVKKISARNVLTGKISSIIEGSVNDEVSIDLGSGFTITAVITKSSVASLELALGVEASAIVKASSVILAVD</sequence>
<evidence type="ECO:0000259" key="3">
    <source>
        <dbReference type="PROSITE" id="PS51866"/>
    </source>
</evidence>
<dbReference type="InterPro" id="IPR051815">
    <property type="entry name" value="Molybdate_resp_trans_reg"/>
</dbReference>
<evidence type="ECO:0000256" key="1">
    <source>
        <dbReference type="ARBA" id="ARBA00022505"/>
    </source>
</evidence>
<dbReference type="eggNOG" id="COG3585">
    <property type="taxonomic scope" value="Bacteria"/>
</dbReference>
<dbReference type="RefSeq" id="WP_013444931.1">
    <property type="nucleotide sequence ID" value="NC_014734.1"/>
</dbReference>
<keyword evidence="1 2" id="KW-0500">Molybdenum</keyword>
<name>E4T4B8_PALPW</name>
<dbReference type="Pfam" id="PF03459">
    <property type="entry name" value="TOBE"/>
    <property type="match status" value="2"/>
</dbReference>
<reference key="1">
    <citation type="submission" date="2010-11" db="EMBL/GenBank/DDBJ databases">
        <title>The complete genome of Paludibacter propionicigenes DSM 17365.</title>
        <authorList>
            <consortium name="US DOE Joint Genome Institute (JGI-PGF)"/>
            <person name="Lucas S."/>
            <person name="Copeland A."/>
            <person name="Lapidus A."/>
            <person name="Bruce D."/>
            <person name="Goodwin L."/>
            <person name="Pitluck S."/>
            <person name="Kyrpides N."/>
            <person name="Mavromatis K."/>
            <person name="Ivanova N."/>
            <person name="Munk A.C."/>
            <person name="Brettin T."/>
            <person name="Detter J.C."/>
            <person name="Han C."/>
            <person name="Tapia R."/>
            <person name="Land M."/>
            <person name="Hauser L."/>
            <person name="Markowitz V."/>
            <person name="Cheng J.-F."/>
            <person name="Hugenholtz P."/>
            <person name="Woyke T."/>
            <person name="Wu D."/>
            <person name="Gronow S."/>
            <person name="Wellnitz S."/>
            <person name="Brambilla E."/>
            <person name="Klenk H.-P."/>
            <person name="Eisen J.A."/>
        </authorList>
    </citation>
    <scope>NUCLEOTIDE SEQUENCE</scope>
    <source>
        <strain>WB4</strain>
    </source>
</reference>
<dbReference type="EMBL" id="CP002345">
    <property type="protein sequence ID" value="ADQ79562.1"/>
    <property type="molecule type" value="Genomic_DNA"/>
</dbReference>
<dbReference type="Proteomes" id="UP000008718">
    <property type="component" value="Chromosome"/>
</dbReference>
<evidence type="ECO:0000256" key="2">
    <source>
        <dbReference type="PROSITE-ProRule" id="PRU01213"/>
    </source>
</evidence>
<keyword evidence="5" id="KW-1185">Reference proteome</keyword>
<dbReference type="NCBIfam" id="TIGR00638">
    <property type="entry name" value="Mop"/>
    <property type="match status" value="2"/>
</dbReference>
<dbReference type="SUPFAM" id="SSF50331">
    <property type="entry name" value="MOP-like"/>
    <property type="match status" value="2"/>
</dbReference>
<accession>E4T4B8</accession>
<dbReference type="PANTHER" id="PTHR30432:SF1">
    <property type="entry name" value="DNA-BINDING TRANSCRIPTIONAL DUAL REGULATOR MODE"/>
    <property type="match status" value="1"/>
</dbReference>
<evidence type="ECO:0000313" key="4">
    <source>
        <dbReference type="EMBL" id="ADQ79562.1"/>
    </source>
</evidence>
<feature type="domain" description="Mop" evidence="3">
    <location>
        <begin position="2"/>
        <end position="68"/>
    </location>
</feature>
<reference evidence="4 5" key="2">
    <citation type="journal article" date="2011" name="Stand. Genomic Sci.">
        <title>Complete genome sequence of Paludibacter propionicigenes type strain (WB4).</title>
        <authorList>
            <person name="Gronow S."/>
            <person name="Munk C."/>
            <person name="Lapidus A."/>
            <person name="Nolan M."/>
            <person name="Lucas S."/>
            <person name="Hammon N."/>
            <person name="Deshpande S."/>
            <person name="Cheng J.F."/>
            <person name="Tapia R."/>
            <person name="Han C."/>
            <person name="Goodwin L."/>
            <person name="Pitluck S."/>
            <person name="Liolios K."/>
            <person name="Ivanova N."/>
            <person name="Mavromatis K."/>
            <person name="Mikhailova N."/>
            <person name="Pati A."/>
            <person name="Chen A."/>
            <person name="Palaniappan K."/>
            <person name="Land M."/>
            <person name="Hauser L."/>
            <person name="Chang Y.J."/>
            <person name="Jeffries C.D."/>
            <person name="Brambilla E."/>
            <person name="Rohde M."/>
            <person name="Goker M."/>
            <person name="Detter J.C."/>
            <person name="Woyke T."/>
            <person name="Bristow J."/>
            <person name="Eisen J.A."/>
            <person name="Markowitz V."/>
            <person name="Hugenholtz P."/>
            <person name="Kyrpides N.C."/>
            <person name="Klenk H.P."/>
        </authorList>
    </citation>
    <scope>NUCLEOTIDE SEQUENCE [LARGE SCALE GENOMIC DNA]</scope>
    <source>
        <strain evidence="5">DSM 17365 / JCM 13257 / WB4</strain>
    </source>
</reference>
<dbReference type="OrthoDB" id="122515at2"/>
<dbReference type="AlphaFoldDB" id="E4T4B8"/>
<evidence type="ECO:0000313" key="5">
    <source>
        <dbReference type="Proteomes" id="UP000008718"/>
    </source>
</evidence>
<proteinExistence type="predicted"/>